<dbReference type="GO" id="GO:0034338">
    <property type="term" value="F:short-chain carboxylesterase activity"/>
    <property type="evidence" value="ECO:0007669"/>
    <property type="project" value="TreeGrafter"/>
</dbReference>
<evidence type="ECO:0000256" key="2">
    <source>
        <dbReference type="SAM" id="MobiDB-lite"/>
    </source>
</evidence>
<dbReference type="InterPro" id="IPR050960">
    <property type="entry name" value="AB_hydrolase_4_sf"/>
</dbReference>
<feature type="region of interest" description="Disordered" evidence="2">
    <location>
        <begin position="116"/>
        <end position="156"/>
    </location>
</feature>
<dbReference type="GO" id="GO:0047372">
    <property type="term" value="F:monoacylglycerol lipase activity"/>
    <property type="evidence" value="ECO:0007669"/>
    <property type="project" value="TreeGrafter"/>
</dbReference>
<gene>
    <name evidence="3" type="ORF">F3Y22_tig00111005pilonHSYRG00213</name>
</gene>
<organism evidence="3 4">
    <name type="scientific">Hibiscus syriacus</name>
    <name type="common">Rose of Sharon</name>
    <dbReference type="NCBI Taxonomy" id="106335"/>
    <lineage>
        <taxon>Eukaryota</taxon>
        <taxon>Viridiplantae</taxon>
        <taxon>Streptophyta</taxon>
        <taxon>Embryophyta</taxon>
        <taxon>Tracheophyta</taxon>
        <taxon>Spermatophyta</taxon>
        <taxon>Magnoliopsida</taxon>
        <taxon>eudicotyledons</taxon>
        <taxon>Gunneridae</taxon>
        <taxon>Pentapetalae</taxon>
        <taxon>rosids</taxon>
        <taxon>malvids</taxon>
        <taxon>Malvales</taxon>
        <taxon>Malvaceae</taxon>
        <taxon>Malvoideae</taxon>
        <taxon>Hibiscus</taxon>
    </lineage>
</organism>
<dbReference type="GO" id="GO:0016301">
    <property type="term" value="F:kinase activity"/>
    <property type="evidence" value="ECO:0007669"/>
    <property type="project" value="UniProtKB-KW"/>
</dbReference>
<accession>A0A6A2Z934</accession>
<dbReference type="PANTHER" id="PTHR10794:SF82">
    <property type="entry name" value="ALPHA_BETA-HYDROLASES SUPERFAMILY PROTEIN"/>
    <property type="match status" value="1"/>
</dbReference>
<sequence length="251" mass="26773">MVIISMQSAYLATPWLSSPHLQTAFLSFHEGLLLLLIDGDKTPIVIVIPGLTSDSTAAYVKHRAFNMARQGWSVVVCNHRGLGGVSLTSDCCYNAGWTEDVRKIIDHIRFSLAGGKPAAIGHRTPPPTTAAGHRNGGRNSPKTPPKRRSKRPKTDSGSMVAFIATTVYSSDRSDLASLVRQLASGKLDEVGVVEAAASAATGWTIWHQRVGRRGGFRGGAASGNGWLLGLETLGFSIWNPFGPLDLARSNG</sequence>
<dbReference type="AlphaFoldDB" id="A0A6A2Z934"/>
<comment type="caution">
    <text evidence="3">The sequence shown here is derived from an EMBL/GenBank/DDBJ whole genome shotgun (WGS) entry which is preliminary data.</text>
</comment>
<dbReference type="Gene3D" id="3.40.50.1820">
    <property type="entry name" value="alpha/beta hydrolase"/>
    <property type="match status" value="1"/>
</dbReference>
<keyword evidence="3" id="KW-0808">Transferase</keyword>
<evidence type="ECO:0000313" key="4">
    <source>
        <dbReference type="Proteomes" id="UP000436088"/>
    </source>
</evidence>
<dbReference type="SUPFAM" id="SSF53474">
    <property type="entry name" value="alpha/beta-Hydrolases"/>
    <property type="match status" value="1"/>
</dbReference>
<keyword evidence="4" id="KW-1185">Reference proteome</keyword>
<dbReference type="InterPro" id="IPR029058">
    <property type="entry name" value="AB_hydrolase_fold"/>
</dbReference>
<dbReference type="EMBL" id="VEPZ02001198">
    <property type="protein sequence ID" value="KAE8688046.1"/>
    <property type="molecule type" value="Genomic_DNA"/>
</dbReference>
<evidence type="ECO:0000313" key="3">
    <source>
        <dbReference type="EMBL" id="KAE8688046.1"/>
    </source>
</evidence>
<name>A0A6A2Z934_HIBSY</name>
<evidence type="ECO:0000256" key="1">
    <source>
        <dbReference type="ARBA" id="ARBA00010884"/>
    </source>
</evidence>
<protein>
    <submittedName>
        <fullName evidence="3">Serine/threonine-protein kinase PBS1</fullName>
    </submittedName>
</protein>
<dbReference type="PANTHER" id="PTHR10794">
    <property type="entry name" value="ABHYDROLASE DOMAIN-CONTAINING PROTEIN"/>
    <property type="match status" value="1"/>
</dbReference>
<dbReference type="Proteomes" id="UP000436088">
    <property type="component" value="Unassembled WGS sequence"/>
</dbReference>
<keyword evidence="3" id="KW-0418">Kinase</keyword>
<reference evidence="3" key="1">
    <citation type="submission" date="2019-09" db="EMBL/GenBank/DDBJ databases">
        <title>Draft genome information of white flower Hibiscus syriacus.</title>
        <authorList>
            <person name="Kim Y.-M."/>
        </authorList>
    </citation>
    <scope>NUCLEOTIDE SEQUENCE [LARGE SCALE GENOMIC DNA]</scope>
    <source>
        <strain evidence="3">YM2019G1</strain>
    </source>
</reference>
<comment type="similarity">
    <text evidence="1">Belongs to the AB hydrolase superfamily. AB hydrolase 4 family.</text>
</comment>
<proteinExistence type="inferred from homology"/>